<feature type="transmembrane region" description="Helical" evidence="1">
    <location>
        <begin position="12"/>
        <end position="36"/>
    </location>
</feature>
<proteinExistence type="predicted"/>
<evidence type="ECO:0000313" key="2">
    <source>
        <dbReference type="EMBL" id="QWG08892.1"/>
    </source>
</evidence>
<keyword evidence="1" id="KW-0472">Membrane</keyword>
<protein>
    <recommendedName>
        <fullName evidence="4">DUF3592 domain-containing protein</fullName>
    </recommendedName>
</protein>
<name>A0ABX8H0F8_9BACT</name>
<keyword evidence="1" id="KW-0812">Transmembrane</keyword>
<sequence length="250" mass="29154">MKLSLIKKLRVLTNGTQGLLSAIVFTIGCGTALYSFNHIDFDEYIYLSSNTAIGSGVILDVYQTSSIVNDEYIYRYDYEFGLDGISYYWSSYNAGYGIEVGDKVKIEYNIDKPEVNRIAGMSNTNSLIFFYLIPFIIGLIWFSINVFFGRRKLDIIEHGVLTDGCYFRNEMTSMEINDRRVYKYFFSYKDANNKEHELTIRTHSPEFLFYNKRDNIIYHSNKPDRALFVDNLSGSLPEYVRSIFKKEEQF</sequence>
<evidence type="ECO:0000256" key="1">
    <source>
        <dbReference type="SAM" id="Phobius"/>
    </source>
</evidence>
<keyword evidence="3" id="KW-1185">Reference proteome</keyword>
<organism evidence="2 3">
    <name type="scientific">Flammeovirga kamogawensis</name>
    <dbReference type="NCBI Taxonomy" id="373891"/>
    <lineage>
        <taxon>Bacteria</taxon>
        <taxon>Pseudomonadati</taxon>
        <taxon>Bacteroidota</taxon>
        <taxon>Cytophagia</taxon>
        <taxon>Cytophagales</taxon>
        <taxon>Flammeovirgaceae</taxon>
        <taxon>Flammeovirga</taxon>
    </lineage>
</organism>
<dbReference type="EMBL" id="CP076128">
    <property type="protein sequence ID" value="QWG08892.1"/>
    <property type="molecule type" value="Genomic_DNA"/>
</dbReference>
<dbReference type="PROSITE" id="PS51257">
    <property type="entry name" value="PROKAR_LIPOPROTEIN"/>
    <property type="match status" value="1"/>
</dbReference>
<keyword evidence="1" id="KW-1133">Transmembrane helix</keyword>
<evidence type="ECO:0000313" key="3">
    <source>
        <dbReference type="Proteomes" id="UP000682802"/>
    </source>
</evidence>
<gene>
    <name evidence="2" type="ORF">KM029_08100</name>
</gene>
<reference evidence="2 3" key="1">
    <citation type="submission" date="2021-05" db="EMBL/GenBank/DDBJ databases">
        <title>Comparative genomic studies on the polysaccharide-degrading batcterial strains of the Flammeovirga genus.</title>
        <authorList>
            <person name="Zewei F."/>
            <person name="Zheng Z."/>
            <person name="Yu L."/>
            <person name="Ruyue G."/>
            <person name="Yanhong M."/>
            <person name="Yuanyuan C."/>
            <person name="Jingyan G."/>
            <person name="Wenjun H."/>
        </authorList>
    </citation>
    <scope>NUCLEOTIDE SEQUENCE [LARGE SCALE GENOMIC DNA]</scope>
    <source>
        <strain evidence="2 3">YS10</strain>
    </source>
</reference>
<accession>A0ABX8H0F8</accession>
<dbReference type="Proteomes" id="UP000682802">
    <property type="component" value="Chromosome 1"/>
</dbReference>
<dbReference type="RefSeq" id="WP_144072800.1">
    <property type="nucleotide sequence ID" value="NZ_CP076128.1"/>
</dbReference>
<evidence type="ECO:0008006" key="4">
    <source>
        <dbReference type="Google" id="ProtNLM"/>
    </source>
</evidence>
<feature type="transmembrane region" description="Helical" evidence="1">
    <location>
        <begin position="128"/>
        <end position="148"/>
    </location>
</feature>